<dbReference type="Proteomes" id="UP000439903">
    <property type="component" value="Unassembled WGS sequence"/>
</dbReference>
<reference evidence="1 2" key="1">
    <citation type="journal article" date="2019" name="Environ. Microbiol.">
        <title>At the nexus of three kingdoms: the genome of the mycorrhizal fungus Gigaspora margarita provides insights into plant, endobacterial and fungal interactions.</title>
        <authorList>
            <person name="Venice F."/>
            <person name="Ghignone S."/>
            <person name="Salvioli di Fossalunga A."/>
            <person name="Amselem J."/>
            <person name="Novero M."/>
            <person name="Xianan X."/>
            <person name="Sedzielewska Toro K."/>
            <person name="Morin E."/>
            <person name="Lipzen A."/>
            <person name="Grigoriev I.V."/>
            <person name="Henrissat B."/>
            <person name="Martin F.M."/>
            <person name="Bonfante P."/>
        </authorList>
    </citation>
    <scope>NUCLEOTIDE SEQUENCE [LARGE SCALE GENOMIC DNA]</scope>
    <source>
        <strain evidence="1 2">BEG34</strain>
    </source>
</reference>
<evidence type="ECO:0000313" key="1">
    <source>
        <dbReference type="EMBL" id="KAF0547903.1"/>
    </source>
</evidence>
<protein>
    <submittedName>
        <fullName evidence="1">Uncharacterized protein</fullName>
    </submittedName>
</protein>
<keyword evidence="2" id="KW-1185">Reference proteome</keyword>
<proteinExistence type="predicted"/>
<dbReference type="AlphaFoldDB" id="A0A8H4AZH8"/>
<evidence type="ECO:0000313" key="2">
    <source>
        <dbReference type="Proteomes" id="UP000439903"/>
    </source>
</evidence>
<dbReference type="EMBL" id="WTPW01000102">
    <property type="protein sequence ID" value="KAF0547903.1"/>
    <property type="molecule type" value="Genomic_DNA"/>
</dbReference>
<accession>A0A8H4AZH8</accession>
<organism evidence="1 2">
    <name type="scientific">Gigaspora margarita</name>
    <dbReference type="NCBI Taxonomy" id="4874"/>
    <lineage>
        <taxon>Eukaryota</taxon>
        <taxon>Fungi</taxon>
        <taxon>Fungi incertae sedis</taxon>
        <taxon>Mucoromycota</taxon>
        <taxon>Glomeromycotina</taxon>
        <taxon>Glomeromycetes</taxon>
        <taxon>Diversisporales</taxon>
        <taxon>Gigasporaceae</taxon>
        <taxon>Gigaspora</taxon>
    </lineage>
</organism>
<comment type="caution">
    <text evidence="1">The sequence shown here is derived from an EMBL/GenBank/DDBJ whole genome shotgun (WGS) entry which is preliminary data.</text>
</comment>
<name>A0A8H4AZH8_GIGMA</name>
<gene>
    <name evidence="1" type="ORF">F8M41_000255</name>
</gene>
<sequence length="114" mass="13303">MVFSKLDLDKILWYIAREIYRRLLYERIFIISNEQSKNNKIVVPGGEDSECLTPITNPFLEINNDNKSNSQTLIKLQEYLNNNSYIDISLDVYCVDVRKNVSVLSVEVKLNSRN</sequence>